<evidence type="ECO:0000256" key="1">
    <source>
        <dbReference type="ARBA" id="ARBA00004236"/>
    </source>
</evidence>
<keyword evidence="7 8" id="KW-0472">Membrane</keyword>
<dbReference type="EMBL" id="JBBYHT010000004">
    <property type="protein sequence ID" value="MEL1248386.1"/>
    <property type="molecule type" value="Genomic_DNA"/>
</dbReference>
<proteinExistence type="predicted"/>
<evidence type="ECO:0000256" key="6">
    <source>
        <dbReference type="ARBA" id="ARBA00023118"/>
    </source>
</evidence>
<comment type="subcellular location">
    <subcellularLocation>
        <location evidence="1">Cell membrane</location>
    </subcellularLocation>
</comment>
<feature type="transmembrane region" description="Helical" evidence="8">
    <location>
        <begin position="26"/>
        <end position="45"/>
    </location>
</feature>
<feature type="transmembrane region" description="Helical" evidence="8">
    <location>
        <begin position="52"/>
        <end position="78"/>
    </location>
</feature>
<evidence type="ECO:0000256" key="4">
    <source>
        <dbReference type="ARBA" id="ARBA00022741"/>
    </source>
</evidence>
<evidence type="ECO:0000313" key="10">
    <source>
        <dbReference type="EMBL" id="MEL1248386.1"/>
    </source>
</evidence>
<reference evidence="10 11" key="1">
    <citation type="submission" date="2024-04" db="EMBL/GenBank/DDBJ databases">
        <title>Flavobacterium sp. DGU41 16S ribosomal RNA gene Genome sequencing and assembly.</title>
        <authorList>
            <person name="Park S."/>
        </authorList>
    </citation>
    <scope>NUCLEOTIDE SEQUENCE [LARGE SCALE GENOMIC DNA]</scope>
    <source>
        <strain evidence="10 11">DGU41</strain>
    </source>
</reference>
<dbReference type="RefSeq" id="WP_341683276.1">
    <property type="nucleotide sequence ID" value="NZ_JBBYHT010000004.1"/>
</dbReference>
<organism evidence="10 11">
    <name type="scientific">Flavobacterium helocola</name>
    <dbReference type="NCBI Taxonomy" id="3139139"/>
    <lineage>
        <taxon>Bacteria</taxon>
        <taxon>Pseudomonadati</taxon>
        <taxon>Bacteroidota</taxon>
        <taxon>Flavobacteriia</taxon>
        <taxon>Flavobacteriales</taxon>
        <taxon>Flavobacteriaceae</taxon>
        <taxon>Flavobacterium</taxon>
    </lineage>
</organism>
<dbReference type="InterPro" id="IPR043760">
    <property type="entry name" value="PycTM_dom"/>
</dbReference>
<evidence type="ECO:0000256" key="3">
    <source>
        <dbReference type="ARBA" id="ARBA00022692"/>
    </source>
</evidence>
<keyword evidence="5 8" id="KW-1133">Transmembrane helix</keyword>
<keyword evidence="4" id="KW-0547">Nucleotide-binding</keyword>
<evidence type="ECO:0000256" key="8">
    <source>
        <dbReference type="SAM" id="Phobius"/>
    </source>
</evidence>
<dbReference type="Proteomes" id="UP001393056">
    <property type="component" value="Unassembled WGS sequence"/>
</dbReference>
<protein>
    <submittedName>
        <fullName evidence="10">Pycsar system effector family protein</fullName>
    </submittedName>
</protein>
<keyword evidence="11" id="KW-1185">Reference proteome</keyword>
<evidence type="ECO:0000259" key="9">
    <source>
        <dbReference type="Pfam" id="PF18967"/>
    </source>
</evidence>
<keyword evidence="3 8" id="KW-0812">Transmembrane</keyword>
<dbReference type="Pfam" id="PF18967">
    <property type="entry name" value="PycTM"/>
    <property type="match status" value="1"/>
</dbReference>
<accession>A0ABU9I7K5</accession>
<gene>
    <name evidence="10" type="ORF">AAEO58_10055</name>
</gene>
<feature type="transmembrane region" description="Helical" evidence="8">
    <location>
        <begin position="136"/>
        <end position="159"/>
    </location>
</feature>
<evidence type="ECO:0000256" key="7">
    <source>
        <dbReference type="ARBA" id="ARBA00023136"/>
    </source>
</evidence>
<comment type="caution">
    <text evidence="10">The sequence shown here is derived from an EMBL/GenBank/DDBJ whole genome shotgun (WGS) entry which is preliminary data.</text>
</comment>
<evidence type="ECO:0000256" key="5">
    <source>
        <dbReference type="ARBA" id="ARBA00022989"/>
    </source>
</evidence>
<feature type="domain" description="Pycsar effector protein" evidence="9">
    <location>
        <begin position="6"/>
        <end position="157"/>
    </location>
</feature>
<name>A0ABU9I7K5_9FLAO</name>
<evidence type="ECO:0000256" key="2">
    <source>
        <dbReference type="ARBA" id="ARBA00022475"/>
    </source>
</evidence>
<keyword evidence="6" id="KW-0051">Antiviral defense</keyword>
<keyword evidence="2" id="KW-1003">Cell membrane</keyword>
<sequence length="163" mass="18643">MEKERLLFCIQRYDHYYDSVNNKSSVFLGLSTFIVGGLTTGYFVLPDLINCITWIYILIGILIVLGILIMIIVIQAAIPHLSNEKNSLHYFGSISKMSCENFCLKSKDTNSDEDELIDLRMQVHQLSSGLKSKFSFLRIAGILFLIQFILFIPLFILIINNLK</sequence>
<evidence type="ECO:0000313" key="11">
    <source>
        <dbReference type="Proteomes" id="UP001393056"/>
    </source>
</evidence>